<dbReference type="Proteomes" id="UP000242715">
    <property type="component" value="Unassembled WGS sequence"/>
</dbReference>
<dbReference type="EMBL" id="DF973249">
    <property type="protein sequence ID" value="GAU22555.1"/>
    <property type="molecule type" value="Genomic_DNA"/>
</dbReference>
<comment type="caution">
    <text evidence="4">Lacks conserved residue(s) required for the propagation of feature annotation.</text>
</comment>
<protein>
    <recommendedName>
        <fullName evidence="5">Kinesin motor domain-containing protein</fullName>
    </recommendedName>
</protein>
<proteinExistence type="inferred from homology"/>
<dbReference type="GO" id="GO:0005524">
    <property type="term" value="F:ATP binding"/>
    <property type="evidence" value="ECO:0007669"/>
    <property type="project" value="InterPro"/>
</dbReference>
<dbReference type="AlphaFoldDB" id="A0A2Z6MHG7"/>
<dbReference type="PANTHER" id="PTHR47968">
    <property type="entry name" value="CENTROMERE PROTEIN E"/>
    <property type="match status" value="1"/>
</dbReference>
<reference evidence="7" key="1">
    <citation type="journal article" date="2017" name="Front. Plant Sci.">
        <title>Climate Clever Clovers: New Paradigm to Reduce the Environmental Footprint of Ruminants by Breeding Low Methanogenic Forages Utilizing Haplotype Variation.</title>
        <authorList>
            <person name="Kaur P."/>
            <person name="Appels R."/>
            <person name="Bayer P.E."/>
            <person name="Keeble-Gagnere G."/>
            <person name="Wang J."/>
            <person name="Hirakawa H."/>
            <person name="Shirasawa K."/>
            <person name="Vercoe P."/>
            <person name="Stefanova K."/>
            <person name="Durmic Z."/>
            <person name="Nichols P."/>
            <person name="Revell C."/>
            <person name="Isobe S.N."/>
            <person name="Edwards D."/>
            <person name="Erskine W."/>
        </authorList>
    </citation>
    <scope>NUCLEOTIDE SEQUENCE [LARGE SCALE GENOMIC DNA]</scope>
    <source>
        <strain evidence="7">cv. Daliak</strain>
    </source>
</reference>
<sequence length="209" mass="23244">MQNSPLIYAWAHDAPKLLSDAPAADCASRHLLKPHQFSALSSSIQRKTPTQMMYFPPLLSPILIFVDSSFALQGRNGSVFCYGAKGAGKIYTMLGIVENPGVMVLAIKDLFSKIRQRSCDGSHVVHLSYLEVYNETVRDLICPGRPLVLREDKQVVVEYRVRDAATMNIVNQKRKLANSGFLLLQVKLVKMVLQIVDLKVHSTSFLSVA</sequence>
<dbReference type="InterPro" id="IPR027640">
    <property type="entry name" value="Kinesin-like_fam"/>
</dbReference>
<keyword evidence="3" id="KW-0505">Motor protein</keyword>
<evidence type="ECO:0000256" key="4">
    <source>
        <dbReference type="PROSITE-ProRule" id="PRU00283"/>
    </source>
</evidence>
<dbReference type="Gene3D" id="3.40.850.10">
    <property type="entry name" value="Kinesin motor domain"/>
    <property type="match status" value="1"/>
</dbReference>
<accession>A0A2Z6MHG7</accession>
<evidence type="ECO:0000256" key="1">
    <source>
        <dbReference type="ARBA" id="ARBA00022701"/>
    </source>
</evidence>
<evidence type="ECO:0000313" key="6">
    <source>
        <dbReference type="EMBL" id="GAU22555.1"/>
    </source>
</evidence>
<dbReference type="GO" id="GO:0005874">
    <property type="term" value="C:microtubule"/>
    <property type="evidence" value="ECO:0007669"/>
    <property type="project" value="UniProtKB-KW"/>
</dbReference>
<dbReference type="GO" id="GO:0003777">
    <property type="term" value="F:microtubule motor activity"/>
    <property type="evidence" value="ECO:0007669"/>
    <property type="project" value="InterPro"/>
</dbReference>
<feature type="domain" description="Kinesin motor" evidence="5">
    <location>
        <begin position="1"/>
        <end position="209"/>
    </location>
</feature>
<comment type="similarity">
    <text evidence="4">Belongs to the TRAFAC class myosin-kinesin ATPase superfamily. Kinesin family.</text>
</comment>
<gene>
    <name evidence="6" type="ORF">TSUD_93220</name>
</gene>
<dbReference type="PROSITE" id="PS50067">
    <property type="entry name" value="KINESIN_MOTOR_2"/>
    <property type="match status" value="1"/>
</dbReference>
<dbReference type="SMART" id="SM00129">
    <property type="entry name" value="KISc"/>
    <property type="match status" value="1"/>
</dbReference>
<name>A0A2Z6MHG7_TRISU</name>
<dbReference type="GO" id="GO:0007018">
    <property type="term" value="P:microtubule-based movement"/>
    <property type="evidence" value="ECO:0007669"/>
    <property type="project" value="InterPro"/>
</dbReference>
<evidence type="ECO:0000313" key="7">
    <source>
        <dbReference type="Proteomes" id="UP000242715"/>
    </source>
</evidence>
<dbReference type="PANTHER" id="PTHR47968:SF13">
    <property type="entry name" value="KINESIN-LIKE PROTEIN KIF19 ISOFORM X1"/>
    <property type="match status" value="1"/>
</dbReference>
<keyword evidence="2" id="KW-0175">Coiled coil</keyword>
<dbReference type="InterPro" id="IPR001752">
    <property type="entry name" value="Kinesin_motor_dom"/>
</dbReference>
<organism evidence="6 7">
    <name type="scientific">Trifolium subterraneum</name>
    <name type="common">Subterranean clover</name>
    <dbReference type="NCBI Taxonomy" id="3900"/>
    <lineage>
        <taxon>Eukaryota</taxon>
        <taxon>Viridiplantae</taxon>
        <taxon>Streptophyta</taxon>
        <taxon>Embryophyta</taxon>
        <taxon>Tracheophyta</taxon>
        <taxon>Spermatophyta</taxon>
        <taxon>Magnoliopsida</taxon>
        <taxon>eudicotyledons</taxon>
        <taxon>Gunneridae</taxon>
        <taxon>Pentapetalae</taxon>
        <taxon>rosids</taxon>
        <taxon>fabids</taxon>
        <taxon>Fabales</taxon>
        <taxon>Fabaceae</taxon>
        <taxon>Papilionoideae</taxon>
        <taxon>50 kb inversion clade</taxon>
        <taxon>NPAAA clade</taxon>
        <taxon>Hologalegina</taxon>
        <taxon>IRL clade</taxon>
        <taxon>Trifolieae</taxon>
        <taxon>Trifolium</taxon>
    </lineage>
</organism>
<evidence type="ECO:0000256" key="3">
    <source>
        <dbReference type="ARBA" id="ARBA00023175"/>
    </source>
</evidence>
<keyword evidence="1" id="KW-0493">Microtubule</keyword>
<dbReference type="SUPFAM" id="SSF52540">
    <property type="entry name" value="P-loop containing nucleoside triphosphate hydrolases"/>
    <property type="match status" value="1"/>
</dbReference>
<dbReference type="Pfam" id="PF00225">
    <property type="entry name" value="Kinesin"/>
    <property type="match status" value="1"/>
</dbReference>
<dbReference type="OrthoDB" id="3176171at2759"/>
<dbReference type="InterPro" id="IPR027417">
    <property type="entry name" value="P-loop_NTPase"/>
</dbReference>
<evidence type="ECO:0000259" key="5">
    <source>
        <dbReference type="PROSITE" id="PS50067"/>
    </source>
</evidence>
<keyword evidence="7" id="KW-1185">Reference proteome</keyword>
<dbReference type="InterPro" id="IPR036961">
    <property type="entry name" value="Kinesin_motor_dom_sf"/>
</dbReference>
<evidence type="ECO:0000256" key="2">
    <source>
        <dbReference type="ARBA" id="ARBA00023054"/>
    </source>
</evidence>
<dbReference type="GO" id="GO:0008017">
    <property type="term" value="F:microtubule binding"/>
    <property type="evidence" value="ECO:0007669"/>
    <property type="project" value="InterPro"/>
</dbReference>